<protein>
    <submittedName>
        <fullName evidence="2">Uncharacterized protein</fullName>
    </submittedName>
</protein>
<evidence type="ECO:0000256" key="1">
    <source>
        <dbReference type="SAM" id="MobiDB-lite"/>
    </source>
</evidence>
<accession>A0A4C1VCT8</accession>
<dbReference type="EMBL" id="BGZK01000308">
    <property type="protein sequence ID" value="GBP35754.1"/>
    <property type="molecule type" value="Genomic_DNA"/>
</dbReference>
<evidence type="ECO:0000313" key="2">
    <source>
        <dbReference type="EMBL" id="GBP35754.1"/>
    </source>
</evidence>
<dbReference type="Proteomes" id="UP000299102">
    <property type="component" value="Unassembled WGS sequence"/>
</dbReference>
<feature type="region of interest" description="Disordered" evidence="1">
    <location>
        <begin position="1"/>
        <end position="53"/>
    </location>
</feature>
<sequence length="106" mass="11772">MKYVRGRSRDVSIPALMGPRAKGSVPQPSTASPGPPPARVSRALPRASGHTPGLRTLRDWIFSQRWPTLHDACKLRCFDVDLLLYRVSSQTENGFQATEEKIEEGI</sequence>
<dbReference type="AlphaFoldDB" id="A0A4C1VCT8"/>
<name>A0A4C1VCT8_EUMVA</name>
<gene>
    <name evidence="2" type="ORF">EVAR_82689_1</name>
</gene>
<reference evidence="2 3" key="1">
    <citation type="journal article" date="2019" name="Commun. Biol.">
        <title>The bagworm genome reveals a unique fibroin gene that provides high tensile strength.</title>
        <authorList>
            <person name="Kono N."/>
            <person name="Nakamura H."/>
            <person name="Ohtoshi R."/>
            <person name="Tomita M."/>
            <person name="Numata K."/>
            <person name="Arakawa K."/>
        </authorList>
    </citation>
    <scope>NUCLEOTIDE SEQUENCE [LARGE SCALE GENOMIC DNA]</scope>
</reference>
<evidence type="ECO:0000313" key="3">
    <source>
        <dbReference type="Proteomes" id="UP000299102"/>
    </source>
</evidence>
<organism evidence="2 3">
    <name type="scientific">Eumeta variegata</name>
    <name type="common">Bagworm moth</name>
    <name type="synonym">Eumeta japonica</name>
    <dbReference type="NCBI Taxonomy" id="151549"/>
    <lineage>
        <taxon>Eukaryota</taxon>
        <taxon>Metazoa</taxon>
        <taxon>Ecdysozoa</taxon>
        <taxon>Arthropoda</taxon>
        <taxon>Hexapoda</taxon>
        <taxon>Insecta</taxon>
        <taxon>Pterygota</taxon>
        <taxon>Neoptera</taxon>
        <taxon>Endopterygota</taxon>
        <taxon>Lepidoptera</taxon>
        <taxon>Glossata</taxon>
        <taxon>Ditrysia</taxon>
        <taxon>Tineoidea</taxon>
        <taxon>Psychidae</taxon>
        <taxon>Oiketicinae</taxon>
        <taxon>Eumeta</taxon>
    </lineage>
</organism>
<comment type="caution">
    <text evidence="2">The sequence shown here is derived from an EMBL/GenBank/DDBJ whole genome shotgun (WGS) entry which is preliminary data.</text>
</comment>
<keyword evidence="3" id="KW-1185">Reference proteome</keyword>
<proteinExistence type="predicted"/>